<accession>A6KMI6</accession>
<dbReference type="Proteomes" id="UP000234681">
    <property type="component" value="Chromosome 16"/>
</dbReference>
<feature type="region of interest" description="Disordered" evidence="1">
    <location>
        <begin position="1"/>
        <end position="24"/>
    </location>
</feature>
<gene>
    <name evidence="2" type="primary">RGD1565219_predicted</name>
    <name evidence="2" type="ORF">rCG_64101</name>
</gene>
<evidence type="ECO:0000313" key="3">
    <source>
        <dbReference type="Proteomes" id="UP000234681"/>
    </source>
</evidence>
<evidence type="ECO:0000256" key="1">
    <source>
        <dbReference type="SAM" id="MobiDB-lite"/>
    </source>
</evidence>
<feature type="compositionally biased region" description="Polar residues" evidence="1">
    <location>
        <begin position="59"/>
        <end position="70"/>
    </location>
</feature>
<name>A6KMI6_RAT</name>
<feature type="non-terminal residue" evidence="2">
    <location>
        <position position="70"/>
    </location>
</feature>
<evidence type="ECO:0000313" key="2">
    <source>
        <dbReference type="EMBL" id="EDL75082.1"/>
    </source>
</evidence>
<organism evidence="2 3">
    <name type="scientific">Rattus norvegicus</name>
    <name type="common">Rat</name>
    <dbReference type="NCBI Taxonomy" id="10116"/>
    <lineage>
        <taxon>Eukaryota</taxon>
        <taxon>Metazoa</taxon>
        <taxon>Chordata</taxon>
        <taxon>Craniata</taxon>
        <taxon>Vertebrata</taxon>
        <taxon>Euteleostomi</taxon>
        <taxon>Mammalia</taxon>
        <taxon>Eutheria</taxon>
        <taxon>Euarchontoglires</taxon>
        <taxon>Glires</taxon>
        <taxon>Rodentia</taxon>
        <taxon>Myomorpha</taxon>
        <taxon>Muroidea</taxon>
        <taxon>Muridae</taxon>
        <taxon>Murinae</taxon>
        <taxon>Rattus</taxon>
    </lineage>
</organism>
<proteinExistence type="predicted"/>
<protein>
    <submittedName>
        <fullName evidence="2">Similar to RIKEN cDNA C330003B14 (Predicted)</fullName>
    </submittedName>
</protein>
<dbReference type="EMBL" id="CH474067">
    <property type="protein sequence ID" value="EDL75082.1"/>
    <property type="molecule type" value="Genomic_DNA"/>
</dbReference>
<reference evidence="2 3" key="1">
    <citation type="submission" date="2005-09" db="EMBL/GenBank/DDBJ databases">
        <authorList>
            <person name="Mural R.J."/>
            <person name="Li P.W."/>
            <person name="Adams M.D."/>
            <person name="Amanatides P.G."/>
            <person name="Baden-Tillson H."/>
            <person name="Barnstead M."/>
            <person name="Chin S.H."/>
            <person name="Dew I."/>
            <person name="Evans C.A."/>
            <person name="Ferriera S."/>
            <person name="Flanigan M."/>
            <person name="Fosler C."/>
            <person name="Glodek A."/>
            <person name="Gu Z."/>
            <person name="Holt R.A."/>
            <person name="Jennings D."/>
            <person name="Kraft C.L."/>
            <person name="Lu F."/>
            <person name="Nguyen T."/>
            <person name="Nusskern D.R."/>
            <person name="Pfannkoch C.M."/>
            <person name="Sitter C."/>
            <person name="Sutton G.G."/>
            <person name="Venter J.C."/>
            <person name="Wang Z."/>
            <person name="Woodage T."/>
            <person name="Zheng X.H."/>
            <person name="Zhong F."/>
        </authorList>
    </citation>
    <scope>NUCLEOTIDE SEQUENCE [LARGE SCALE GENOMIC DNA]</scope>
    <source>
        <strain>BN</strain>
        <strain evidence="3">Sprague-Dawley</strain>
    </source>
</reference>
<feature type="region of interest" description="Disordered" evidence="1">
    <location>
        <begin position="42"/>
        <end position="70"/>
    </location>
</feature>
<dbReference type="AlphaFoldDB" id="A6KMI6"/>
<sequence>MRKSGDYMLIGRQDTQTEEASREQYGSCDYVVQSIGTKSSGVVDTLPPVSESRYVGDQPETQESQYSTFS</sequence>